<dbReference type="EMBL" id="JAXLQG010000002">
    <property type="protein sequence ID" value="KAK5544145.1"/>
    <property type="molecule type" value="Genomic_DNA"/>
</dbReference>
<name>A0AAV9QMN5_9PEZI</name>
<keyword evidence="3" id="KW-1185">Reference proteome</keyword>
<dbReference type="Gene3D" id="3.40.366.10">
    <property type="entry name" value="Malonyl-Coenzyme A Acyl Carrier Protein, domain 2"/>
    <property type="match status" value="1"/>
</dbReference>
<comment type="caution">
    <text evidence="2">The sequence shown here is derived from an EMBL/GenBank/DDBJ whole genome shotgun (WGS) entry which is preliminary data.</text>
</comment>
<dbReference type="InterPro" id="IPR001227">
    <property type="entry name" value="Ac_transferase_dom_sf"/>
</dbReference>
<sequence>MAQLAHFIGTFERRSPSYPRQTPETCLVGVGIGLIVANAVASADSLPSLIPLAVETVLIAFRLGAHLQLLTAQLLHNPLGPSWSRTLKTDEKSAIALLETFHDESNTHAISRLRLSVVTPDFVVISGSPMVLDRFVQDSGLCSTWIQNSNNVYEPYHAMHMIPDFIIEDDILLPTTRTLFHEAEPRMPFFCGTKAKPLGGFTPLESLASALKEITTSTVEWTELSRGQFPRWCQTVNILSTSSRLRSSSIISNLSSRNFNVELEDISDWIALGVQDNCRVGDPSIIAMLACVELEPSEKALQTSASSDARTGKELFEAPPAYTADSGYVSKSEKLCATVIEAECLDLPERDWISAKGIPCLA</sequence>
<evidence type="ECO:0000259" key="1">
    <source>
        <dbReference type="Pfam" id="PF16073"/>
    </source>
</evidence>
<evidence type="ECO:0000313" key="3">
    <source>
        <dbReference type="Proteomes" id="UP001345827"/>
    </source>
</evidence>
<feature type="domain" description="Starter acyltransferase (SAT)" evidence="1">
    <location>
        <begin position="2"/>
        <end position="157"/>
    </location>
</feature>
<dbReference type="AlphaFoldDB" id="A0AAV9QMN5"/>
<accession>A0AAV9QMN5</accession>
<proteinExistence type="predicted"/>
<gene>
    <name evidence="2" type="primary">PKS1_1</name>
    <name evidence="2" type="ORF">LTR25_001760</name>
</gene>
<dbReference type="GO" id="GO:0016740">
    <property type="term" value="F:transferase activity"/>
    <property type="evidence" value="ECO:0007669"/>
    <property type="project" value="InterPro"/>
</dbReference>
<dbReference type="Proteomes" id="UP001345827">
    <property type="component" value="Unassembled WGS sequence"/>
</dbReference>
<organism evidence="2 3">
    <name type="scientific">Vermiconidia calcicola</name>
    <dbReference type="NCBI Taxonomy" id="1690605"/>
    <lineage>
        <taxon>Eukaryota</taxon>
        <taxon>Fungi</taxon>
        <taxon>Dikarya</taxon>
        <taxon>Ascomycota</taxon>
        <taxon>Pezizomycotina</taxon>
        <taxon>Dothideomycetes</taxon>
        <taxon>Dothideomycetidae</taxon>
        <taxon>Mycosphaerellales</taxon>
        <taxon>Extremaceae</taxon>
        <taxon>Vermiconidia</taxon>
    </lineage>
</organism>
<reference evidence="2 3" key="1">
    <citation type="submission" date="2023-06" db="EMBL/GenBank/DDBJ databases">
        <title>Black Yeasts Isolated from many extreme environments.</title>
        <authorList>
            <person name="Coleine C."/>
            <person name="Stajich J.E."/>
            <person name="Selbmann L."/>
        </authorList>
    </citation>
    <scope>NUCLEOTIDE SEQUENCE [LARGE SCALE GENOMIC DNA]</scope>
    <source>
        <strain evidence="2 3">CCFEE 5887</strain>
    </source>
</reference>
<evidence type="ECO:0000313" key="2">
    <source>
        <dbReference type="EMBL" id="KAK5544145.1"/>
    </source>
</evidence>
<dbReference type="InterPro" id="IPR032088">
    <property type="entry name" value="SAT"/>
</dbReference>
<dbReference type="Pfam" id="PF16073">
    <property type="entry name" value="SAT"/>
    <property type="match status" value="1"/>
</dbReference>
<protein>
    <submittedName>
        <fullName evidence="2">Polyketide synthase</fullName>
    </submittedName>
</protein>